<comment type="subcellular location">
    <subcellularLocation>
        <location evidence="6">Cell membrane</location>
        <topology evidence="6">Peripheral membrane protein</topology>
    </subcellularLocation>
</comment>
<feature type="binding site" evidence="6">
    <location>
        <position position="628"/>
    </location>
    <ligand>
        <name>Zn(2+)</name>
        <dbReference type="ChEBI" id="CHEBI:29105"/>
    </ligand>
</feature>
<sequence length="934" mass="101006">MSYTDTDRVRLRAQVSSAATALHAIWPLRTFIAVNPLGGLQHEPFEQAVARSRRLLGIDGHLPLTDYRAHHDRGRITSADLDAALHRRLPELGGLPDLELDGTTVPAVHALRADLLHGRDVPAPPVLPRGAGEWCDRLLGTDIAAAVDAEVAKWLTAFCDSGHAAWAMPGRERGLYAAWRALVPHDAALDRLGLRDVLAAPAVRAEDAVLAALTALHVPDAERRAELRGQLARLPGFTGHVKWCAEHPDQAPHPADLVELLAIRLSYEAPLVSAATAGLLPEGTAGLRALVEQDLAPHAAPAPVDPIGRHVRAARVARVLGAHAATEQELEACSAVLERLPAADRPWVWQDAFEWHYRDGLLAQLARAPDPDPAPSGRPDAQAVFCIDARSEGLRRHLGDRGAYETFGFAGFYQLVIRWRQLGSDHEARLCPAPVTPTKAITERPVTGTERDAARAMATAGHYDALDHAFHRARHGLASPFALAEASGWLAGPLAAARTAAPERVGRLRDRLARRTRVIAADPTVATPDEQEAAALVAETERQAIRAALGRPGLPEERCEDLRLQALRGEAPDLAARAGLTPHAHAQRLADAARLGFDRDEQVLWAEFALRSFGLVDRFAPVVLLTGHGSRTENNAYEAALDCGACGGQHGGPNARIAAALLNRLSVRVGLAERGIRIPDDTVVIAGHHDTATDRVEILDRHAIPAGHRDAVDRLQADLDRAGEALAAERARRLPGPDHPRRRARDWAQIRPEWGLARHGAFVIGPGDMVAGLDLQTRTFLHSYDWRADPDGTALETILTAPGLVVQWINAQYYFSAVDPDVLGAGDKALHNVVGDVGVLEGPGGDLRIGLPWQSVAVGDELYHEPLRALFVVQAPRARIDELIARNDLLQHYVDGGWIALAARESADDPFHQRTPGGPWVRWTPATPVLEEIA</sequence>
<dbReference type="PANTHER" id="PTHR38344:SF1">
    <property type="entry name" value="INORGANIC CARBON TRANSPORTER SUBUNIT DABA-RELATED"/>
    <property type="match status" value="1"/>
</dbReference>
<comment type="subunit">
    <text evidence="6">Forms a complex with DabB.</text>
</comment>
<feature type="binding site" evidence="6">
    <location>
        <position position="643"/>
    </location>
    <ligand>
        <name>Zn(2+)</name>
        <dbReference type="ChEBI" id="CHEBI:29105"/>
    </ligand>
</feature>
<dbReference type="GO" id="GO:0008270">
    <property type="term" value="F:zinc ion binding"/>
    <property type="evidence" value="ECO:0007669"/>
    <property type="project" value="UniProtKB-UniRule"/>
</dbReference>
<gene>
    <name evidence="6" type="primary">dabA</name>
    <name evidence="7" type="ORF">C7Y72_02385</name>
</gene>
<evidence type="ECO:0000256" key="1">
    <source>
        <dbReference type="ARBA" id="ARBA00022448"/>
    </source>
</evidence>
<comment type="cofactor">
    <cofactor evidence="6">
        <name>Zn(2+)</name>
        <dbReference type="ChEBI" id="CHEBI:29105"/>
    </cofactor>
</comment>
<evidence type="ECO:0000313" key="8">
    <source>
        <dbReference type="Proteomes" id="UP000240739"/>
    </source>
</evidence>
<comment type="function">
    <text evidence="6">Part of an energy-coupled inorganic carbon pump.</text>
</comment>
<dbReference type="Proteomes" id="UP000240739">
    <property type="component" value="Unassembled WGS sequence"/>
</dbReference>
<dbReference type="HAMAP" id="MF_01871">
    <property type="entry name" value="DabA"/>
    <property type="match status" value="1"/>
</dbReference>
<keyword evidence="3 6" id="KW-0479">Metal-binding</keyword>
<dbReference type="InterPro" id="IPR018752">
    <property type="entry name" value="DabA"/>
</dbReference>
<evidence type="ECO:0000256" key="3">
    <source>
        <dbReference type="ARBA" id="ARBA00022723"/>
    </source>
</evidence>
<dbReference type="GO" id="GO:0005886">
    <property type="term" value="C:plasma membrane"/>
    <property type="evidence" value="ECO:0007669"/>
    <property type="project" value="UniProtKB-SubCell"/>
</dbReference>
<feature type="binding site" evidence="6">
    <location>
        <position position="388"/>
    </location>
    <ligand>
        <name>Zn(2+)</name>
        <dbReference type="ChEBI" id="CHEBI:29105"/>
    </ligand>
</feature>
<dbReference type="EMBL" id="PYYB01000001">
    <property type="protein sequence ID" value="PTL58586.1"/>
    <property type="molecule type" value="Genomic_DNA"/>
</dbReference>
<evidence type="ECO:0000256" key="5">
    <source>
        <dbReference type="ARBA" id="ARBA00023136"/>
    </source>
</evidence>
<reference evidence="7 8" key="1">
    <citation type="submission" date="2018-03" db="EMBL/GenBank/DDBJ databases">
        <title>Aquarubrobacter algicola gen. nov., sp. nov., a novel actinobacterium isolated from shallow eutrophic lake during the end of cyanobacterial harmful algal blooms.</title>
        <authorList>
            <person name="Chun S.J."/>
        </authorList>
    </citation>
    <scope>NUCLEOTIDE SEQUENCE [LARGE SCALE GENOMIC DNA]</scope>
    <source>
        <strain evidence="7 8">Seoho-28</strain>
    </source>
</reference>
<feature type="binding site" evidence="6">
    <location>
        <position position="386"/>
    </location>
    <ligand>
        <name>Zn(2+)</name>
        <dbReference type="ChEBI" id="CHEBI:29105"/>
    </ligand>
</feature>
<protein>
    <recommendedName>
        <fullName evidence="6">Probable inorganic carbon transporter subunit DabA</fullName>
    </recommendedName>
</protein>
<comment type="similarity">
    <text evidence="6">Belongs to the inorganic carbon transporter (TC 9.A.2) DabA family.</text>
</comment>
<evidence type="ECO:0000256" key="4">
    <source>
        <dbReference type="ARBA" id="ARBA00022833"/>
    </source>
</evidence>
<keyword evidence="8" id="KW-1185">Reference proteome</keyword>
<evidence type="ECO:0000256" key="6">
    <source>
        <dbReference type="HAMAP-Rule" id="MF_01871"/>
    </source>
</evidence>
<keyword evidence="5 6" id="KW-0472">Membrane</keyword>
<evidence type="ECO:0000313" key="7">
    <source>
        <dbReference type="EMBL" id="PTL58586.1"/>
    </source>
</evidence>
<keyword evidence="1 6" id="KW-0813">Transport</keyword>
<name>A0A2T4UH61_9ACTN</name>
<dbReference type="RefSeq" id="WP_107567024.1">
    <property type="nucleotide sequence ID" value="NZ_PYYB01000001.1"/>
</dbReference>
<dbReference type="AlphaFoldDB" id="A0A2T4UH61"/>
<dbReference type="Pfam" id="PF10070">
    <property type="entry name" value="DabA"/>
    <property type="match status" value="1"/>
</dbReference>
<evidence type="ECO:0000256" key="2">
    <source>
        <dbReference type="ARBA" id="ARBA00022475"/>
    </source>
</evidence>
<keyword evidence="4 6" id="KW-0862">Zinc</keyword>
<comment type="caution">
    <text evidence="7">The sequence shown here is derived from an EMBL/GenBank/DDBJ whole genome shotgun (WGS) entry which is preliminary data.</text>
</comment>
<keyword evidence="2 6" id="KW-1003">Cell membrane</keyword>
<accession>A0A2T4UH61</accession>
<proteinExistence type="inferred from homology"/>
<dbReference type="PANTHER" id="PTHR38344">
    <property type="entry name" value="UPF0753 PROTEIN AQ_863"/>
    <property type="match status" value="1"/>
</dbReference>
<dbReference type="OrthoDB" id="9805101at2"/>
<organism evidence="7 8">
    <name type="scientific">Paraconexibacter algicola</name>
    <dbReference type="NCBI Taxonomy" id="2133960"/>
    <lineage>
        <taxon>Bacteria</taxon>
        <taxon>Bacillati</taxon>
        <taxon>Actinomycetota</taxon>
        <taxon>Thermoleophilia</taxon>
        <taxon>Solirubrobacterales</taxon>
        <taxon>Paraconexibacteraceae</taxon>
        <taxon>Paraconexibacter</taxon>
    </lineage>
</organism>